<dbReference type="EMBL" id="NBII01000002">
    <property type="protein sequence ID" value="PAV21681.1"/>
    <property type="molecule type" value="Genomic_DNA"/>
</dbReference>
<dbReference type="Gene3D" id="3.90.550.10">
    <property type="entry name" value="Spore Coat Polysaccharide Biosynthesis Protein SpsA, Chain A"/>
    <property type="match status" value="1"/>
</dbReference>
<gene>
    <name evidence="2" type="ORF">PNOK_0163800</name>
</gene>
<dbReference type="Proteomes" id="UP000217199">
    <property type="component" value="Unassembled WGS sequence"/>
</dbReference>
<name>A0A286UQ13_9AGAM</name>
<keyword evidence="1" id="KW-1133">Transmembrane helix</keyword>
<organism evidence="2 3">
    <name type="scientific">Pyrrhoderma noxium</name>
    <dbReference type="NCBI Taxonomy" id="2282107"/>
    <lineage>
        <taxon>Eukaryota</taxon>
        <taxon>Fungi</taxon>
        <taxon>Dikarya</taxon>
        <taxon>Basidiomycota</taxon>
        <taxon>Agaricomycotina</taxon>
        <taxon>Agaricomycetes</taxon>
        <taxon>Hymenochaetales</taxon>
        <taxon>Hymenochaetaceae</taxon>
        <taxon>Pyrrhoderma</taxon>
    </lineage>
</organism>
<dbReference type="InterPro" id="IPR050587">
    <property type="entry name" value="GNT1/Glycosyltrans_8"/>
</dbReference>
<dbReference type="OrthoDB" id="2014201at2759"/>
<keyword evidence="3" id="KW-1185">Reference proteome</keyword>
<sequence length="351" mass="39536">MSYHDIEYSPLTIGPRRKSRCPLWLWVLLGGSIFLALNIFVSKRVTTKPLSPLDQFEKLNDISPVYKGFQDVPGNPELLTADERAVVSTLYTENYIPGLLALGQSLREANTSARSVLLYFPKSVSPKSRCQLEAVGWELHPISRIEAPDGGKGVYSRFLDQYSKLNIWGLDTIGIKVAIYLDGDTVVRSNFDELWSLPFNFAAVPDIYGDKRGFTLGFNAGVLFLRTSSAIRADMLSKIGTAHYKHTDAEQGFLNTYFSSQVSRLPYTYNANLAIKKRAPEFWEAMKTSMKIVHYTLVKPWDVLNYRTTDNVASAEEWKEEFGWWSDAWRGASATVSRAECEALPLMSLGD</sequence>
<feature type="transmembrane region" description="Helical" evidence="1">
    <location>
        <begin position="21"/>
        <end position="41"/>
    </location>
</feature>
<dbReference type="Pfam" id="PF01501">
    <property type="entry name" value="Glyco_transf_8"/>
    <property type="match status" value="1"/>
</dbReference>
<keyword evidence="1" id="KW-0472">Membrane</keyword>
<evidence type="ECO:0000256" key="1">
    <source>
        <dbReference type="SAM" id="Phobius"/>
    </source>
</evidence>
<accession>A0A286UQ13</accession>
<evidence type="ECO:0000313" key="3">
    <source>
        <dbReference type="Proteomes" id="UP000217199"/>
    </source>
</evidence>
<proteinExistence type="predicted"/>
<dbReference type="InterPro" id="IPR029044">
    <property type="entry name" value="Nucleotide-diphossugar_trans"/>
</dbReference>
<comment type="caution">
    <text evidence="2">The sequence shown here is derived from an EMBL/GenBank/DDBJ whole genome shotgun (WGS) entry which is preliminary data.</text>
</comment>
<dbReference type="InParanoid" id="A0A286UQ13"/>
<protein>
    <submittedName>
        <fullName evidence="2">Glycosyltransferase family 8</fullName>
    </submittedName>
</protein>
<dbReference type="InterPro" id="IPR002495">
    <property type="entry name" value="Glyco_trans_8"/>
</dbReference>
<keyword evidence="1" id="KW-0812">Transmembrane</keyword>
<evidence type="ECO:0000313" key="2">
    <source>
        <dbReference type="EMBL" id="PAV21681.1"/>
    </source>
</evidence>
<dbReference type="PANTHER" id="PTHR11183">
    <property type="entry name" value="GLYCOGENIN SUBFAMILY MEMBER"/>
    <property type="match status" value="1"/>
</dbReference>
<reference evidence="2 3" key="1">
    <citation type="journal article" date="2017" name="Mol. Ecol.">
        <title>Comparative and population genomic landscape of Phellinus noxius: A hypervariable fungus causing root rot in trees.</title>
        <authorList>
            <person name="Chung C.L."/>
            <person name="Lee T.J."/>
            <person name="Akiba M."/>
            <person name="Lee H.H."/>
            <person name="Kuo T.H."/>
            <person name="Liu D."/>
            <person name="Ke H.M."/>
            <person name="Yokoi T."/>
            <person name="Roa M.B."/>
            <person name="Lu M.J."/>
            <person name="Chang Y.Y."/>
            <person name="Ann P.J."/>
            <person name="Tsai J.N."/>
            <person name="Chen C.Y."/>
            <person name="Tzean S.S."/>
            <person name="Ota Y."/>
            <person name="Hattori T."/>
            <person name="Sahashi N."/>
            <person name="Liou R.F."/>
            <person name="Kikuchi T."/>
            <person name="Tsai I.J."/>
        </authorList>
    </citation>
    <scope>NUCLEOTIDE SEQUENCE [LARGE SCALE GENOMIC DNA]</scope>
    <source>
        <strain evidence="2 3">FFPRI411160</strain>
    </source>
</reference>
<dbReference type="STRING" id="2282107.A0A286UQ13"/>
<dbReference type="SUPFAM" id="SSF53448">
    <property type="entry name" value="Nucleotide-diphospho-sugar transferases"/>
    <property type="match status" value="1"/>
</dbReference>
<dbReference type="GO" id="GO:0016757">
    <property type="term" value="F:glycosyltransferase activity"/>
    <property type="evidence" value="ECO:0007669"/>
    <property type="project" value="InterPro"/>
</dbReference>
<dbReference type="AlphaFoldDB" id="A0A286UQ13"/>